<dbReference type="NCBIfam" id="TIGR04255">
    <property type="entry name" value="sporadTIGR04255"/>
    <property type="match status" value="1"/>
</dbReference>
<gene>
    <name evidence="1" type="ORF">ERS008502_04036</name>
</gene>
<dbReference type="InterPro" id="IPR026349">
    <property type="entry name" value="CHP04255"/>
</dbReference>
<evidence type="ECO:0008006" key="3">
    <source>
        <dbReference type="Google" id="ProtNLM"/>
    </source>
</evidence>
<proteinExistence type="predicted"/>
<sequence length="269" mass="30978">MGTSNERMANAPIYYALVQVKFAPIAAMKKYVAEIQDALRVEGFPLFEAHETPELRFEFKNPNEPPQPSFEQVTQWLMINSERTSGFILGNDYITFHTTDYVTHEPFISSLMLGLNKVIEYAKPAFISRLGLRYLDAVIPHDDETVKQYLVNELHDVDFGLQQIQSIQEAVYRTSVEPLIQEGVMVARIHKMNTQLSFPPDMVPNGLIALSQFRNTEQRWHAIIDTDHFVEGNMPIEPLKIEKQILSLHGKVKESFYKMVTDFAISKWK</sequence>
<protein>
    <recommendedName>
        <fullName evidence="3">TIGR04255 family protein</fullName>
    </recommendedName>
</protein>
<accession>A0AA36PL73</accession>
<dbReference type="EMBL" id="CQBM01000018">
    <property type="protein sequence ID" value="CNI70736.1"/>
    <property type="molecule type" value="Genomic_DNA"/>
</dbReference>
<evidence type="ECO:0000313" key="1">
    <source>
        <dbReference type="EMBL" id="CNI70736.1"/>
    </source>
</evidence>
<dbReference type="Proteomes" id="UP000040841">
    <property type="component" value="Unassembled WGS sequence"/>
</dbReference>
<organism evidence="1 2">
    <name type="scientific">Yersinia mollaretii</name>
    <dbReference type="NCBI Taxonomy" id="33060"/>
    <lineage>
        <taxon>Bacteria</taxon>
        <taxon>Pseudomonadati</taxon>
        <taxon>Pseudomonadota</taxon>
        <taxon>Gammaproteobacteria</taxon>
        <taxon>Enterobacterales</taxon>
        <taxon>Yersiniaceae</taxon>
        <taxon>Yersinia</taxon>
    </lineage>
</organism>
<name>A0AA36PL73_YERMO</name>
<dbReference type="RefSeq" id="WP_049679332.1">
    <property type="nucleotide sequence ID" value="NZ_CABMMJ010000018.1"/>
</dbReference>
<dbReference type="AlphaFoldDB" id="A0AA36PL73"/>
<reference evidence="1 2" key="1">
    <citation type="submission" date="2015-03" db="EMBL/GenBank/DDBJ databases">
        <authorList>
            <consortium name="Pathogen Informatics"/>
            <person name="Murphy D."/>
        </authorList>
    </citation>
    <scope>NUCLEOTIDE SEQUENCE [LARGE SCALE GENOMIC DNA]</scope>
    <source>
        <strain evidence="1 2">FE82747</strain>
    </source>
</reference>
<evidence type="ECO:0000313" key="2">
    <source>
        <dbReference type="Proteomes" id="UP000040841"/>
    </source>
</evidence>
<comment type="caution">
    <text evidence="1">The sequence shown here is derived from an EMBL/GenBank/DDBJ whole genome shotgun (WGS) entry which is preliminary data.</text>
</comment>